<reference evidence="7" key="1">
    <citation type="journal article" date="2021" name="ISME J.">
        <title>Evolutionary origin and ecological implication of a unique nif island in free-living Bradyrhizobium lineages.</title>
        <authorList>
            <person name="Tao J."/>
        </authorList>
    </citation>
    <scope>NUCLEOTIDE SEQUENCE [LARGE SCALE GENOMIC DNA]</scope>
    <source>
        <strain evidence="7">SZCCT0094</strain>
    </source>
</reference>
<keyword evidence="2 4" id="KW-0378">Hydrolase</keyword>
<evidence type="ECO:0000256" key="1">
    <source>
        <dbReference type="ARBA" id="ARBA00001946"/>
    </source>
</evidence>
<evidence type="ECO:0000313" key="6">
    <source>
        <dbReference type="EMBL" id="MBR1135067.1"/>
    </source>
</evidence>
<comment type="caution">
    <text evidence="6">The sequence shown here is derived from an EMBL/GenBank/DDBJ whole genome shotgun (WGS) entry which is preliminary data.</text>
</comment>
<sequence>MRERPSSRLLLLDALDRLLLFKFVHLAGALQGEMFWATPGGGLDPGESYEAAACREMFEETGIRIADPGRQIARRSVTFTMVDGEQVCSDERYFLIRIGSAEISSTHWTALERAAIAAQRWWRPAELAATTDQVYPEDIVAMLHKAGAW</sequence>
<dbReference type="PANTHER" id="PTHR43046">
    <property type="entry name" value="GDP-MANNOSE MANNOSYL HYDROLASE"/>
    <property type="match status" value="1"/>
</dbReference>
<dbReference type="InterPro" id="IPR020084">
    <property type="entry name" value="NUDIX_hydrolase_CS"/>
</dbReference>
<protein>
    <submittedName>
        <fullName evidence="6">NUDIX domain-containing protein</fullName>
    </submittedName>
</protein>
<dbReference type="Gene3D" id="3.90.79.10">
    <property type="entry name" value="Nucleoside Triphosphate Pyrophosphohydrolase"/>
    <property type="match status" value="1"/>
</dbReference>
<gene>
    <name evidence="6" type="ORF">JQ619_04755</name>
</gene>
<comment type="cofactor">
    <cofactor evidence="1">
        <name>Mg(2+)</name>
        <dbReference type="ChEBI" id="CHEBI:18420"/>
    </cofactor>
</comment>
<keyword evidence="7" id="KW-1185">Reference proteome</keyword>
<accession>A0ABS5G196</accession>
<dbReference type="InterPro" id="IPR000086">
    <property type="entry name" value="NUDIX_hydrolase_dom"/>
</dbReference>
<evidence type="ECO:0000259" key="5">
    <source>
        <dbReference type="PROSITE" id="PS51462"/>
    </source>
</evidence>
<dbReference type="Pfam" id="PF00293">
    <property type="entry name" value="NUDIX"/>
    <property type="match status" value="1"/>
</dbReference>
<dbReference type="SUPFAM" id="SSF55811">
    <property type="entry name" value="Nudix"/>
    <property type="match status" value="1"/>
</dbReference>
<dbReference type="EMBL" id="JAFCLK010000004">
    <property type="protein sequence ID" value="MBR1135067.1"/>
    <property type="molecule type" value="Genomic_DNA"/>
</dbReference>
<name>A0ABS5G196_9BRAD</name>
<dbReference type="CDD" id="cd04685">
    <property type="entry name" value="NUDIX_Hydrolase"/>
    <property type="match status" value="1"/>
</dbReference>
<dbReference type="PROSITE" id="PS00893">
    <property type="entry name" value="NUDIX_BOX"/>
    <property type="match status" value="1"/>
</dbReference>
<evidence type="ECO:0000256" key="3">
    <source>
        <dbReference type="ARBA" id="ARBA00022842"/>
    </source>
</evidence>
<keyword evidence="3" id="KW-0460">Magnesium</keyword>
<dbReference type="PROSITE" id="PS51462">
    <property type="entry name" value="NUDIX"/>
    <property type="match status" value="1"/>
</dbReference>
<dbReference type="InterPro" id="IPR020476">
    <property type="entry name" value="Nudix_hydrolase"/>
</dbReference>
<evidence type="ECO:0000256" key="2">
    <source>
        <dbReference type="ARBA" id="ARBA00022801"/>
    </source>
</evidence>
<dbReference type="PRINTS" id="PR00502">
    <property type="entry name" value="NUDIXFAMILY"/>
</dbReference>
<dbReference type="RefSeq" id="WP_012043632.1">
    <property type="nucleotide sequence ID" value="NZ_JABFDP010000007.1"/>
</dbReference>
<dbReference type="PANTHER" id="PTHR43046:SF12">
    <property type="entry name" value="GDP-MANNOSE MANNOSYL HYDROLASE"/>
    <property type="match status" value="1"/>
</dbReference>
<organism evidence="6 7">
    <name type="scientific">Bradyrhizobium denitrificans</name>
    <dbReference type="NCBI Taxonomy" id="2734912"/>
    <lineage>
        <taxon>Bacteria</taxon>
        <taxon>Pseudomonadati</taxon>
        <taxon>Pseudomonadota</taxon>
        <taxon>Alphaproteobacteria</taxon>
        <taxon>Hyphomicrobiales</taxon>
        <taxon>Nitrobacteraceae</taxon>
        <taxon>Bradyrhizobium</taxon>
    </lineage>
</organism>
<proteinExistence type="inferred from homology"/>
<evidence type="ECO:0000256" key="4">
    <source>
        <dbReference type="RuleBase" id="RU003476"/>
    </source>
</evidence>
<comment type="similarity">
    <text evidence="4">Belongs to the Nudix hydrolase family.</text>
</comment>
<feature type="domain" description="Nudix hydrolase" evidence="5">
    <location>
        <begin position="1"/>
        <end position="146"/>
    </location>
</feature>
<dbReference type="InterPro" id="IPR015797">
    <property type="entry name" value="NUDIX_hydrolase-like_dom_sf"/>
</dbReference>
<evidence type="ECO:0000313" key="7">
    <source>
        <dbReference type="Proteomes" id="UP001314635"/>
    </source>
</evidence>
<dbReference type="Proteomes" id="UP001314635">
    <property type="component" value="Unassembled WGS sequence"/>
</dbReference>